<feature type="region of interest" description="Disordered" evidence="1">
    <location>
        <begin position="264"/>
        <end position="328"/>
    </location>
</feature>
<reference evidence="2" key="1">
    <citation type="submission" date="2020-11" db="EMBL/GenBank/DDBJ databases">
        <authorList>
            <consortium name="DOE Joint Genome Institute"/>
            <person name="Ahrendt S."/>
            <person name="Riley R."/>
            <person name="Andreopoulos W."/>
            <person name="Labutti K."/>
            <person name="Pangilinan J."/>
            <person name="Ruiz-Duenas F.J."/>
            <person name="Barrasa J.M."/>
            <person name="Sanchez-Garcia M."/>
            <person name="Camarero S."/>
            <person name="Miyauchi S."/>
            <person name="Serrano A."/>
            <person name="Linde D."/>
            <person name="Babiker R."/>
            <person name="Drula E."/>
            <person name="Ayuso-Fernandez I."/>
            <person name="Pacheco R."/>
            <person name="Padilla G."/>
            <person name="Ferreira P."/>
            <person name="Barriuso J."/>
            <person name="Kellner H."/>
            <person name="Castanera R."/>
            <person name="Alfaro M."/>
            <person name="Ramirez L."/>
            <person name="Pisabarro A.G."/>
            <person name="Kuo A."/>
            <person name="Tritt A."/>
            <person name="Lipzen A."/>
            <person name="He G."/>
            <person name="Yan M."/>
            <person name="Ng V."/>
            <person name="Cullen D."/>
            <person name="Martin F."/>
            <person name="Rosso M.-N."/>
            <person name="Henrissat B."/>
            <person name="Hibbett D."/>
            <person name="Martinez A.T."/>
            <person name="Grigoriev I.V."/>
        </authorList>
    </citation>
    <scope>NUCLEOTIDE SEQUENCE</scope>
    <source>
        <strain evidence="2">CIRM-BRFM 674</strain>
    </source>
</reference>
<name>A0A9P5Z8N3_9AGAR</name>
<keyword evidence="3" id="KW-1185">Reference proteome</keyword>
<organism evidence="2 3">
    <name type="scientific">Pholiota conissans</name>
    <dbReference type="NCBI Taxonomy" id="109636"/>
    <lineage>
        <taxon>Eukaryota</taxon>
        <taxon>Fungi</taxon>
        <taxon>Dikarya</taxon>
        <taxon>Basidiomycota</taxon>
        <taxon>Agaricomycotina</taxon>
        <taxon>Agaricomycetes</taxon>
        <taxon>Agaricomycetidae</taxon>
        <taxon>Agaricales</taxon>
        <taxon>Agaricineae</taxon>
        <taxon>Strophariaceae</taxon>
        <taxon>Pholiota</taxon>
    </lineage>
</organism>
<feature type="compositionally biased region" description="Polar residues" evidence="1">
    <location>
        <begin position="208"/>
        <end position="218"/>
    </location>
</feature>
<dbReference type="Proteomes" id="UP000807469">
    <property type="component" value="Unassembled WGS sequence"/>
</dbReference>
<protein>
    <submittedName>
        <fullName evidence="2">Uncharacterized protein</fullName>
    </submittedName>
</protein>
<accession>A0A9P5Z8N3</accession>
<dbReference type="EMBL" id="MU155178">
    <property type="protein sequence ID" value="KAF9481441.1"/>
    <property type="molecule type" value="Genomic_DNA"/>
</dbReference>
<feature type="compositionally biased region" description="Polar residues" evidence="1">
    <location>
        <begin position="174"/>
        <end position="185"/>
    </location>
</feature>
<feature type="compositionally biased region" description="Polar residues" evidence="1">
    <location>
        <begin position="264"/>
        <end position="279"/>
    </location>
</feature>
<feature type="compositionally biased region" description="Polar residues" evidence="1">
    <location>
        <begin position="238"/>
        <end position="247"/>
    </location>
</feature>
<dbReference type="AlphaFoldDB" id="A0A9P5Z8N3"/>
<sequence length="328" mass="35653">MTNAASSGATPRQFDIYQRILGLRVDIATLCGHNLAPYEENIILIGKVVRKLPFSPQLTVSRDNLFRSMLKAIAPDDYRQYENKPIDQLLPSRQGHPLTPPSSPVDFQGKVQTLVVYPDGQDIWTHCRIAQVKEKEIKIANEKAQTGQPIPKVAKPRTGIKHRPDLIIRRAPRSSGTTPKNQKTPPSLHHNPGRSVTPKRKREEDEGSATNADIQGSSHVPAESEERPSKKSRSSSPTLNGLTASIGSSTPVLQSSIAVIKQSGSVSPTVPSAQTTTAGDSCHSAIDVGSRSPSPHTPCPSPDRIRRSLGPPPESPKVTRYALRPRKG</sequence>
<proteinExistence type="predicted"/>
<gene>
    <name evidence="2" type="ORF">BDN70DRAFT_991849</name>
</gene>
<comment type="caution">
    <text evidence="2">The sequence shown here is derived from an EMBL/GenBank/DDBJ whole genome shotgun (WGS) entry which is preliminary data.</text>
</comment>
<evidence type="ECO:0000256" key="1">
    <source>
        <dbReference type="SAM" id="MobiDB-lite"/>
    </source>
</evidence>
<evidence type="ECO:0000313" key="3">
    <source>
        <dbReference type="Proteomes" id="UP000807469"/>
    </source>
</evidence>
<feature type="region of interest" description="Disordered" evidence="1">
    <location>
        <begin position="142"/>
        <end position="247"/>
    </location>
</feature>
<evidence type="ECO:0000313" key="2">
    <source>
        <dbReference type="EMBL" id="KAF9481441.1"/>
    </source>
</evidence>